<dbReference type="Pfam" id="PF05903">
    <property type="entry name" value="Peptidase_C97"/>
    <property type="match status" value="1"/>
</dbReference>
<dbReference type="InterPro" id="IPR015943">
    <property type="entry name" value="WD40/YVTN_repeat-like_dom_sf"/>
</dbReference>
<dbReference type="GO" id="GO:0005770">
    <property type="term" value="C:late endosome"/>
    <property type="evidence" value="ECO:0007669"/>
    <property type="project" value="TreeGrafter"/>
</dbReference>
<feature type="region of interest" description="Disordered" evidence="13">
    <location>
        <begin position="352"/>
        <end position="595"/>
    </location>
</feature>
<dbReference type="GO" id="GO:0006508">
    <property type="term" value="P:proteolysis"/>
    <property type="evidence" value="ECO:0007669"/>
    <property type="project" value="UniProtKB-KW"/>
</dbReference>
<dbReference type="Proteomes" id="UP000279259">
    <property type="component" value="Unassembled WGS sequence"/>
</dbReference>
<dbReference type="Gene3D" id="2.130.10.10">
    <property type="entry name" value="YVTN repeat-like/Quinoprotein amine dehydrogenase"/>
    <property type="match status" value="2"/>
</dbReference>
<comment type="caution">
    <text evidence="18">The sequence shown here is derived from an EMBL/GenBank/DDBJ whole genome shotgun (WGS) entry which is preliminary data.</text>
</comment>
<dbReference type="Gene3D" id="3.40.30.10">
    <property type="entry name" value="Glutaredoxin"/>
    <property type="match status" value="1"/>
</dbReference>
<dbReference type="PANTHER" id="PTHR17583:SF0">
    <property type="entry name" value="PHOSPHOINOSITIDE 3-KINASE REGULATORY SUBUNIT 4"/>
    <property type="match status" value="1"/>
</dbReference>
<keyword evidence="7" id="KW-0677">Repeat</keyword>
<feature type="domain" description="Protein kinase" evidence="14">
    <location>
        <begin position="1360"/>
        <end position="1661"/>
    </location>
</feature>
<keyword evidence="10" id="KW-0378">Hydrolase</keyword>
<feature type="region of interest" description="Disordered" evidence="13">
    <location>
        <begin position="2260"/>
        <end position="2286"/>
    </location>
</feature>
<gene>
    <name evidence="18" type="primary">VPS15</name>
    <name evidence="18" type="ORF">EHS25_001310</name>
</gene>
<dbReference type="InterPro" id="IPR013766">
    <property type="entry name" value="Thioredoxin_domain"/>
</dbReference>
<dbReference type="GO" id="GO:0006623">
    <property type="term" value="P:protein targeting to vacuole"/>
    <property type="evidence" value="ECO:0007669"/>
    <property type="project" value="TreeGrafter"/>
</dbReference>
<dbReference type="PROSITE" id="PS51396">
    <property type="entry name" value="PUL"/>
    <property type="match status" value="1"/>
</dbReference>
<evidence type="ECO:0000259" key="14">
    <source>
        <dbReference type="PROSITE" id="PS50011"/>
    </source>
</evidence>
<feature type="region of interest" description="Disordered" evidence="13">
    <location>
        <begin position="1"/>
        <end position="166"/>
    </location>
</feature>
<dbReference type="InterPro" id="IPR011009">
    <property type="entry name" value="Kinase-like_dom_sf"/>
</dbReference>
<evidence type="ECO:0000259" key="17">
    <source>
        <dbReference type="PROSITE" id="PS51858"/>
    </source>
</evidence>
<evidence type="ECO:0000256" key="4">
    <source>
        <dbReference type="ARBA" id="ARBA00022574"/>
    </source>
</evidence>
<dbReference type="PROSITE" id="PS51352">
    <property type="entry name" value="THIOREDOXIN_2"/>
    <property type="match status" value="1"/>
</dbReference>
<dbReference type="Gene3D" id="1.25.10.10">
    <property type="entry name" value="Leucine-rich Repeat Variant"/>
    <property type="match status" value="2"/>
</dbReference>
<dbReference type="InterPro" id="IPR008580">
    <property type="entry name" value="PPPDE_dom"/>
</dbReference>
<evidence type="ECO:0000256" key="8">
    <source>
        <dbReference type="ARBA" id="ARBA00022741"/>
    </source>
</evidence>
<evidence type="ECO:0000256" key="5">
    <source>
        <dbReference type="ARBA" id="ARBA00022670"/>
    </source>
</evidence>
<proteinExistence type="inferred from homology"/>
<feature type="compositionally biased region" description="Low complexity" evidence="13">
    <location>
        <begin position="2155"/>
        <end position="2174"/>
    </location>
</feature>
<dbReference type="CDD" id="cd02947">
    <property type="entry name" value="TRX_family"/>
    <property type="match status" value="1"/>
</dbReference>
<dbReference type="PROSITE" id="PS51858">
    <property type="entry name" value="PPPDE"/>
    <property type="match status" value="1"/>
</dbReference>
<feature type="domain" description="PPPDE" evidence="17">
    <location>
        <begin position="719"/>
        <end position="840"/>
    </location>
</feature>
<feature type="compositionally biased region" description="Low complexity" evidence="13">
    <location>
        <begin position="2266"/>
        <end position="2279"/>
    </location>
</feature>
<dbReference type="InterPro" id="IPR013535">
    <property type="entry name" value="PUL_dom"/>
</dbReference>
<dbReference type="OrthoDB" id="242910at2759"/>
<feature type="compositionally biased region" description="Low complexity" evidence="13">
    <location>
        <begin position="15"/>
        <end position="32"/>
    </location>
</feature>
<keyword evidence="9 18" id="KW-0418">Kinase</keyword>
<feature type="compositionally biased region" description="Pro residues" evidence="13">
    <location>
        <begin position="33"/>
        <end position="46"/>
    </location>
</feature>
<dbReference type="Gene3D" id="1.10.510.10">
    <property type="entry name" value="Transferase(Phosphotransferase) domain 1"/>
    <property type="match status" value="1"/>
</dbReference>
<feature type="compositionally biased region" description="Low complexity" evidence="13">
    <location>
        <begin position="59"/>
        <end position="71"/>
    </location>
</feature>
<evidence type="ECO:0000259" key="15">
    <source>
        <dbReference type="PROSITE" id="PS51352"/>
    </source>
</evidence>
<dbReference type="Pfam" id="PF22956">
    <property type="entry name" value="VPS15-like_hel"/>
    <property type="match status" value="1"/>
</dbReference>
<dbReference type="Pfam" id="PF00069">
    <property type="entry name" value="Pkinase"/>
    <property type="match status" value="1"/>
</dbReference>
<feature type="region of interest" description="Disordered" evidence="13">
    <location>
        <begin position="2205"/>
        <end position="2230"/>
    </location>
</feature>
<feature type="compositionally biased region" description="Polar residues" evidence="13">
    <location>
        <begin position="524"/>
        <end position="564"/>
    </location>
</feature>
<protein>
    <recommendedName>
        <fullName evidence="2">non-specific serine/threonine protein kinase</fullName>
        <ecNumber evidence="2">2.7.11.1</ecNumber>
    </recommendedName>
</protein>
<feature type="compositionally biased region" description="Basic and acidic residues" evidence="13">
    <location>
        <begin position="264"/>
        <end position="273"/>
    </location>
</feature>
<feature type="compositionally biased region" description="Pro residues" evidence="13">
    <location>
        <begin position="1"/>
        <end position="14"/>
    </location>
</feature>
<dbReference type="SMART" id="SM00220">
    <property type="entry name" value="S_TKc"/>
    <property type="match status" value="1"/>
</dbReference>
<dbReference type="SUPFAM" id="SSF52833">
    <property type="entry name" value="Thioredoxin-like"/>
    <property type="match status" value="1"/>
</dbReference>
<feature type="compositionally biased region" description="Low complexity" evidence="13">
    <location>
        <begin position="110"/>
        <end position="126"/>
    </location>
</feature>
<dbReference type="InterPro" id="IPR036249">
    <property type="entry name" value="Thioredoxin-like_sf"/>
</dbReference>
<feature type="compositionally biased region" description="Low complexity" evidence="13">
    <location>
        <begin position="848"/>
        <end position="859"/>
    </location>
</feature>
<dbReference type="PROSITE" id="PS50294">
    <property type="entry name" value="WD_REPEATS_REGION"/>
    <property type="match status" value="1"/>
</dbReference>
<dbReference type="InterPro" id="IPR055231">
    <property type="entry name" value="2AA_helical"/>
</dbReference>
<dbReference type="GO" id="GO:0005524">
    <property type="term" value="F:ATP binding"/>
    <property type="evidence" value="ECO:0007669"/>
    <property type="project" value="InterPro"/>
</dbReference>
<dbReference type="InterPro" id="IPR036322">
    <property type="entry name" value="WD40_repeat_dom_sf"/>
</dbReference>
<dbReference type="GO" id="GO:0034271">
    <property type="term" value="C:phosphatidylinositol 3-kinase complex, class III, type I"/>
    <property type="evidence" value="ECO:0007669"/>
    <property type="project" value="TreeGrafter"/>
</dbReference>
<dbReference type="Pfam" id="PF08324">
    <property type="entry name" value="PUL"/>
    <property type="match status" value="1"/>
</dbReference>
<dbReference type="SMART" id="SM00320">
    <property type="entry name" value="WD40"/>
    <property type="match status" value="4"/>
</dbReference>
<dbReference type="GO" id="GO:0008233">
    <property type="term" value="F:peptidase activity"/>
    <property type="evidence" value="ECO:0007669"/>
    <property type="project" value="UniProtKB-KW"/>
</dbReference>
<keyword evidence="5" id="KW-0645">Protease</keyword>
<evidence type="ECO:0000256" key="2">
    <source>
        <dbReference type="ARBA" id="ARBA00012513"/>
    </source>
</evidence>
<reference evidence="18 19" key="1">
    <citation type="submission" date="2018-11" db="EMBL/GenBank/DDBJ databases">
        <title>Genome sequence of Saitozyma podzolica DSM 27192.</title>
        <authorList>
            <person name="Aliyu H."/>
            <person name="Gorte O."/>
            <person name="Ochsenreither K."/>
        </authorList>
    </citation>
    <scope>NUCLEOTIDE SEQUENCE [LARGE SCALE GENOMIC DNA]</scope>
    <source>
        <strain evidence="18 19">DSM 27192</strain>
    </source>
</reference>
<feature type="region of interest" description="Disordered" evidence="13">
    <location>
        <begin position="2358"/>
        <end position="2398"/>
    </location>
</feature>
<dbReference type="SUPFAM" id="SSF48371">
    <property type="entry name" value="ARM repeat"/>
    <property type="match status" value="1"/>
</dbReference>
<keyword evidence="4 12" id="KW-0853">WD repeat</keyword>
<feature type="region of interest" description="Disordered" evidence="13">
    <location>
        <begin position="2110"/>
        <end position="2130"/>
    </location>
</feature>
<evidence type="ECO:0000256" key="12">
    <source>
        <dbReference type="PROSITE-ProRule" id="PRU00221"/>
    </source>
</evidence>
<dbReference type="InterPro" id="IPR008271">
    <property type="entry name" value="Ser/Thr_kinase_AS"/>
</dbReference>
<accession>A0A427YHZ6</accession>
<keyword evidence="6" id="KW-0808">Transferase</keyword>
<dbReference type="Pfam" id="PF00400">
    <property type="entry name" value="WD40"/>
    <property type="match status" value="1"/>
</dbReference>
<feature type="compositionally biased region" description="Basic and acidic residues" evidence="13">
    <location>
        <begin position="127"/>
        <end position="147"/>
    </location>
</feature>
<evidence type="ECO:0000256" key="1">
    <source>
        <dbReference type="ARBA" id="ARBA00008140"/>
    </source>
</evidence>
<dbReference type="InterPro" id="IPR011989">
    <property type="entry name" value="ARM-like"/>
</dbReference>
<dbReference type="InterPro" id="IPR042266">
    <property type="entry name" value="PPPDE_sf"/>
</dbReference>
<dbReference type="GO" id="GO:0034272">
    <property type="term" value="C:phosphatidylinositol 3-kinase complex, class III, type II"/>
    <property type="evidence" value="ECO:0007669"/>
    <property type="project" value="TreeGrafter"/>
</dbReference>
<dbReference type="STRING" id="1890683.A0A427YHZ6"/>
<feature type="region of interest" description="Disordered" evidence="13">
    <location>
        <begin position="2148"/>
        <end position="2185"/>
    </location>
</feature>
<dbReference type="Pfam" id="PF00085">
    <property type="entry name" value="Thioredoxin"/>
    <property type="match status" value="1"/>
</dbReference>
<evidence type="ECO:0000313" key="18">
    <source>
        <dbReference type="EMBL" id="RSH90705.1"/>
    </source>
</evidence>
<evidence type="ECO:0000259" key="16">
    <source>
        <dbReference type="PROSITE" id="PS51396"/>
    </source>
</evidence>
<evidence type="ECO:0000256" key="10">
    <source>
        <dbReference type="ARBA" id="ARBA00022801"/>
    </source>
</evidence>
<dbReference type="EC" id="2.7.11.1" evidence="2"/>
<name>A0A427YHZ6_9TREE</name>
<feature type="repeat" description="WD" evidence="12">
    <location>
        <begin position="2448"/>
        <end position="2480"/>
    </location>
</feature>
<feature type="compositionally biased region" description="Low complexity" evidence="13">
    <location>
        <begin position="399"/>
        <end position="410"/>
    </location>
</feature>
<dbReference type="Gene3D" id="3.90.1720.30">
    <property type="entry name" value="PPPDE domains"/>
    <property type="match status" value="1"/>
</dbReference>
<dbReference type="GO" id="GO:0016236">
    <property type="term" value="P:macroautophagy"/>
    <property type="evidence" value="ECO:0007669"/>
    <property type="project" value="InterPro"/>
</dbReference>
<dbReference type="PANTHER" id="PTHR17583">
    <property type="entry name" value="PHOSPHOINOSITIDE 3-KINASE REGULATORY SUBUNIT 4"/>
    <property type="match status" value="1"/>
</dbReference>
<dbReference type="PROSITE" id="PS00108">
    <property type="entry name" value="PROTEIN_KINASE_ST"/>
    <property type="match status" value="1"/>
</dbReference>
<dbReference type="GO" id="GO:0045324">
    <property type="term" value="P:late endosome to vacuole transport"/>
    <property type="evidence" value="ECO:0007669"/>
    <property type="project" value="InterPro"/>
</dbReference>
<keyword evidence="8" id="KW-0547">Nucleotide-binding</keyword>
<dbReference type="SMART" id="SM01179">
    <property type="entry name" value="DUF862"/>
    <property type="match status" value="1"/>
</dbReference>
<evidence type="ECO:0000256" key="11">
    <source>
        <dbReference type="ARBA" id="ARBA00022840"/>
    </source>
</evidence>
<dbReference type="EMBL" id="RSCD01000010">
    <property type="protein sequence ID" value="RSH90705.1"/>
    <property type="molecule type" value="Genomic_DNA"/>
</dbReference>
<evidence type="ECO:0000256" key="7">
    <source>
        <dbReference type="ARBA" id="ARBA00022737"/>
    </source>
</evidence>
<evidence type="ECO:0000256" key="3">
    <source>
        <dbReference type="ARBA" id="ARBA00022527"/>
    </source>
</evidence>
<dbReference type="PROSITE" id="PS50082">
    <property type="entry name" value="WD_REPEATS_2"/>
    <property type="match status" value="1"/>
</dbReference>
<dbReference type="InterPro" id="IPR001680">
    <property type="entry name" value="WD40_rpt"/>
</dbReference>
<keyword evidence="19" id="KW-1185">Reference proteome</keyword>
<dbReference type="InterPro" id="IPR045162">
    <property type="entry name" value="Vps15-like"/>
</dbReference>
<feature type="region of interest" description="Disordered" evidence="13">
    <location>
        <begin position="258"/>
        <end position="336"/>
    </location>
</feature>
<feature type="compositionally biased region" description="Polar residues" evidence="13">
    <location>
        <begin position="372"/>
        <end position="392"/>
    </location>
</feature>
<organism evidence="18 19">
    <name type="scientific">Saitozyma podzolica</name>
    <dbReference type="NCBI Taxonomy" id="1890683"/>
    <lineage>
        <taxon>Eukaryota</taxon>
        <taxon>Fungi</taxon>
        <taxon>Dikarya</taxon>
        <taxon>Basidiomycota</taxon>
        <taxon>Agaricomycotina</taxon>
        <taxon>Tremellomycetes</taxon>
        <taxon>Tremellales</taxon>
        <taxon>Trimorphomycetaceae</taxon>
        <taxon>Saitozyma</taxon>
    </lineage>
</organism>
<feature type="compositionally biased region" description="Basic and acidic residues" evidence="13">
    <location>
        <begin position="1296"/>
        <end position="1311"/>
    </location>
</feature>
<dbReference type="PROSITE" id="PS50011">
    <property type="entry name" value="PROTEIN_KINASE_DOM"/>
    <property type="match status" value="1"/>
</dbReference>
<evidence type="ECO:0000256" key="6">
    <source>
        <dbReference type="ARBA" id="ARBA00022679"/>
    </source>
</evidence>
<feature type="region of interest" description="Disordered" evidence="13">
    <location>
        <begin position="826"/>
        <end position="859"/>
    </location>
</feature>
<sequence length="2891" mass="311590">MPSMPFPSTPPARPSPTSQSTPHLSSPGAAPSSPTPASPSPSPYPRPHAKNYHPYLIQTTSSSLLTRSNSSPAQPVHSFSGHRPSKSMSSLHYAGLPSGTVSEGEEVGLSPSPGAIGRAGAGASASARDDVRRRSMDSPRTAGEKPVMRRSGTLPSFPTAEKSKAGAQNIDLPIDPKDWTTTELAKYLVHTLRTGGPDGQGDILPAPLVKDIETWVFRQSVTGRTFLRMNATQSDSSRPPPFLPLLRSISRRLRRTSLQGRLSGADHEARLDLDSDGQGLDPGSVLLEEDESPSPDEKMSRVKRMAHAWESGSASESEDVHAGSTPLKPQWAGESDRSAIWRRWEGATGAGAIGIGRTRRQSANSVGGMADTETSPRLSARNLSGGSGSSMEDSIETPLDSTLTSSLDTSVETILDSTVQDDSEGEHEGQGGTVKGLPKHMVPVQNEKSPPPPYTSPDPAEGSPARFADFLGAPKTPDASSERSRSSVTPTPERPTSVTDSTGGEMHNATLAAPATERFDSPHTHNTLSRATGSNPYRTLRRSSNSHSAPGTTRVPTLTLTSLRPRQAQVAGAGTSESEASDDEANDSPRVKIPGSTRWSTARRVTLRPSHVNTIFASAAAATAASGLLPGGFATDTTSNPKAGPNFNANANANSSADAETIDQSRVGHAPGLGARVVGSHPARRRLADECEAAPGVSVLDSRSSEIRAVDGARLDKMAPVQLYVYDLSRGMAKQMSLMLTGKQIDGIWHTSVVVFGREIFFGRGILEARPGTTHHGQPMQMIDCGDTQIDEETFDEYIGLPAEFLSTPFGQAMMPSIDAMFRRTAPSEHPVNAGRAAAGPSQPSLLTPPASGTATPTPSSILASVAAQATAAPGVGPGPTPAATPPKLPEVSPLTLVSSSSNFDSILRNNAAVIVNFTNTPGCPPCRVIKPVYESLAADLSPTYASKGVRFVEVELGIGEGQQIASRHGVSATPTFQFFHLGKKVDEMRGAAKRELENRVETFLEDCFPRHPHRKLYLPGVESIPLSPITSSTIPAYPALLSKLEGFTPESDRTKVGLVRSEVIPLLEGKAQIPDQQLSDLMTRWTTVTSDLISTLKPEQTFPAIDLWRVALLNTRISDILAMRLSPSAPASVDPMSPILNLAASTLATSSTATPKPFLLTVLRLLTNLTAPLHLANLILASPPPSPVLANLQAKTIAIVVESLLHPDGGVRSAAAGVAVNLAGWRHRNAKDTKQAPEDEDEKEWEVEVVSALLEGIAREEDEDVGDPQTVGRACAPGLAFSGLRRIGPAAARGARREGDRGEEGERVEEERCPLRVESVDNAVAEKYCASASMGHNISSMARASTALDSYVAELGNDISYDKSLSSSRFLKTILARHAYGPLVLKIFIKPDVSLSLRPIQQRLKRERDALADLPGANTYQTLVETEKAGYLIRQWVGSNLYDRVSTQPYLGNVEKKWIAFQLLTTLRDARTLKVAHGDIKSENVLITTDLTVQLTDFSSSFKPTYLPLDDPSDFSFFFDTSSRRTCYLAPERFFASDSSLAEEKRAAAAAHREASDTERASAWAKRDGKVTEGMDVFSAGCVLAEMWTDGRTVFNLSELFAYRDGSLGLEGLLDNIDDVHVKAMISQMLSRDPADRPHFDRILTEFRGTIFPEYFYTFLKDYITSLSEANEPREEGSGFLQRSAGVAGTKIDRLLDEWESISVHLDGKGPDEDGPALLLLNVVTSSIRNCLWPSSRLHGLQLFLNLSPYLMDEDKVDRIVPFVVELLSDDVAIVRAEACRTLVTVVRGPPSLSVGLTHQTDRSGRVCVIHHTAELDLYPEYLLPQMRHLSTDPDVFVRATYARGLVRLADAAVLMLEMSQAARVPKSEIEASGIVEPDYDSMLLEIQSVVEEQATTLLVDPSSNVKRSMLSSISDLCLFFGRQKSNETVLSHIMTYLNDRDWLLRLAFFDGIVGVGAFIGIRAVEEYVLPLMLQALAGERAHRAYLGFPSDGLTEVDPEESVVARVVLALTSLASLGLLPRMRLWDVFFAVRGFLCHPNSFIRQGELGCCRQSGGELTFAGTAGFIAAAARNLPPSDVWCIFYPAVRTMLQSDVLELDEDSIMSALTPPVSSSARAGSSRRADETQLSRSTLAAAKNLALANSPPGFWDIRPSGTSSKASLTKTASSSSKSSETYQLKDKGISPKDERKISALREFIVKQAHASRAREATEQPARPEAQLTNGEQVSLGDLGVTPQTVFISPRTIGMDAQANLRRLKPHLTAGSSSRRTSFASRSNRGAIDNPLDEIRKRLAPLEPHAGARPGEAVSSEPPIYAPGQSPSDSAISSSLDLAALPRSGKKRVEQKVAPAVAAVHTTAVGTTTIHDEPASGRSTPTINGPATPRGPTAPYSSSYEGQDPGVRAFLEQVDLENYREPLLDFGPKVVANQRKHPSRGKSSSSGVTMIAHLAEHTGTITSIVTSPDQVFFATASEDRSILIWDTARLERSVYSKPRLTYRLDAPVTAMCRIENQHCLAAAAEDGQLHLLRVHVVTPGASAKYGKVECLRTWQTPELDGHITFVHHLQESTLLIVTSMSTIALLDLRTMEISTRFRHPLEHGVITAVNPDKHWLVLGTELGILSLWDLRFGLLLKSWRASGAVNALSTHPSKGRGLWLVVGVERKLDDSPIIEVYNIETSKLVEVYEVRSTRPSAKSVPPPEAREGIPDKAGLIAEIASGESAFSSSAEVDRVPPSSVLSLSVGQRLASMTGKEEEGGLLTSVPEAKSVSHANPGYMITAGEDRAVRYWDLAKPGEGMVICGSPKEKDVVFKQAPSSTAPALYYTLPTSHRQSMDKNGSTLRQPLRPHYDAISAVATVETAFSSCVISADRSGVIKVWRMEGGERRDERSAERGL</sequence>
<keyword evidence="3" id="KW-0723">Serine/threonine-protein kinase</keyword>
<feature type="region of interest" description="Disordered" evidence="13">
    <location>
        <begin position="1292"/>
        <end position="1311"/>
    </location>
</feature>
<dbReference type="InterPro" id="IPR016024">
    <property type="entry name" value="ARM-type_fold"/>
</dbReference>
<dbReference type="SUPFAM" id="SSF50978">
    <property type="entry name" value="WD40 repeat-like"/>
    <property type="match status" value="1"/>
</dbReference>
<dbReference type="GO" id="GO:0004674">
    <property type="term" value="F:protein serine/threonine kinase activity"/>
    <property type="evidence" value="ECO:0007669"/>
    <property type="project" value="UniProtKB-KW"/>
</dbReference>
<comment type="similarity">
    <text evidence="1">Belongs to the DeSI family.</text>
</comment>
<dbReference type="GO" id="GO:0071561">
    <property type="term" value="C:nucleus-vacuole junction"/>
    <property type="evidence" value="ECO:0007669"/>
    <property type="project" value="TreeGrafter"/>
</dbReference>
<dbReference type="FunFam" id="1.10.510.10:FF:000825">
    <property type="entry name" value="Unplaced genomic scaffold supercont1.1, whole genome shotgun sequence"/>
    <property type="match status" value="1"/>
</dbReference>
<dbReference type="SUPFAM" id="SSF56112">
    <property type="entry name" value="Protein kinase-like (PK-like)"/>
    <property type="match status" value="1"/>
</dbReference>
<feature type="domain" description="PUL" evidence="16">
    <location>
        <begin position="1023"/>
        <end position="1328"/>
    </location>
</feature>
<dbReference type="CDD" id="cd13980">
    <property type="entry name" value="STKc_Vps15"/>
    <property type="match status" value="1"/>
</dbReference>
<feature type="domain" description="Thioredoxin" evidence="15">
    <location>
        <begin position="862"/>
        <end position="1006"/>
    </location>
</feature>
<dbReference type="InterPro" id="IPR000719">
    <property type="entry name" value="Prot_kinase_dom"/>
</dbReference>
<keyword evidence="11" id="KW-0067">ATP-binding</keyword>
<feature type="compositionally biased region" description="Polar residues" evidence="13">
    <location>
        <begin position="486"/>
        <end position="502"/>
    </location>
</feature>
<evidence type="ECO:0000256" key="13">
    <source>
        <dbReference type="SAM" id="MobiDB-lite"/>
    </source>
</evidence>
<evidence type="ECO:0000313" key="19">
    <source>
        <dbReference type="Proteomes" id="UP000279259"/>
    </source>
</evidence>
<feature type="region of interest" description="Disordered" evidence="13">
    <location>
        <begin position="2299"/>
        <end position="2326"/>
    </location>
</feature>
<evidence type="ECO:0000256" key="9">
    <source>
        <dbReference type="ARBA" id="ARBA00022777"/>
    </source>
</evidence>